<keyword evidence="1" id="KW-0813">Transport</keyword>
<proteinExistence type="predicted"/>
<dbReference type="Gene3D" id="3.40.190.10">
    <property type="entry name" value="Periplasmic binding protein-like II"/>
    <property type="match status" value="1"/>
</dbReference>
<dbReference type="PANTHER" id="PTHR43649">
    <property type="entry name" value="ARABINOSE-BINDING PROTEIN-RELATED"/>
    <property type="match status" value="1"/>
</dbReference>
<dbReference type="Proteomes" id="UP000318296">
    <property type="component" value="Unassembled WGS sequence"/>
</dbReference>
<reference evidence="1 2" key="1">
    <citation type="submission" date="2017-07" db="EMBL/GenBank/DDBJ databases">
        <title>Mechanisms for carbon and nitrogen cycling indicate functional differentiation within the Candidate Phyla Radiation.</title>
        <authorList>
            <person name="Danczak R.E."/>
            <person name="Johnston M.D."/>
            <person name="Kenah C."/>
            <person name="Slattery M."/>
            <person name="Wrighton K.C."/>
            <person name="Wilkins M.J."/>
        </authorList>
    </citation>
    <scope>NUCLEOTIDE SEQUENCE [LARGE SCALE GENOMIC DNA]</scope>
    <source>
        <strain evidence="1">Licking1014_96</strain>
    </source>
</reference>
<evidence type="ECO:0000313" key="1">
    <source>
        <dbReference type="EMBL" id="TSC91693.1"/>
    </source>
</evidence>
<sequence length="431" mass="48416">MRSKSILVVIILLVLSLPLTGALCKSQKSITSEPAALKVWLYDQDKKAFDDLVVDYQSDNSKVSFEFIEKSGDQATYEKELIDAIAAKNAPDIALIREDWVAKHYDKLTPLSPVEKQTADDLTKELRDVFVTAVGEKMIYDNKVYGLPLKMDTLALYYNANHFEEANLESAPKNWNEFVYDVKKLTKRDQFGNLTRSAAALGTSNNVDHSQDILYTLMIQNGTKIVSDDHKSATFNTSITKASGEIYYPGTNALDFYNSFASPAKETYTWNNSQPSSMRAFADGKVSMIFDYSYRQEEIYNLNPTFRFNIAPMPQIKDTSNPTTYPYFFSYAVTNNSAHSDVAWDFIKYLSRVSTSIKKDKAKEAYQNMDEGSAVFAGQPYIARTFYKSREPEQVDAIFQTVIKNVVAGQPLQAALDAASAEVTSILQVKG</sequence>
<accession>A0A554LFQ1</accession>
<evidence type="ECO:0000313" key="2">
    <source>
        <dbReference type="Proteomes" id="UP000318296"/>
    </source>
</evidence>
<dbReference type="InterPro" id="IPR050490">
    <property type="entry name" value="Bact_solute-bd_prot1"/>
</dbReference>
<dbReference type="EMBL" id="VMGH01000029">
    <property type="protein sequence ID" value="TSC91693.1"/>
    <property type="molecule type" value="Genomic_DNA"/>
</dbReference>
<organism evidence="1 2">
    <name type="scientific">Candidatus Berkelbacteria bacterium Licking1014_96</name>
    <dbReference type="NCBI Taxonomy" id="2017149"/>
    <lineage>
        <taxon>Bacteria</taxon>
        <taxon>Candidatus Berkelbacteria</taxon>
    </lineage>
</organism>
<name>A0A554LFQ1_9BACT</name>
<dbReference type="InterPro" id="IPR006059">
    <property type="entry name" value="SBP"/>
</dbReference>
<gene>
    <name evidence="1" type="ORF">CEN92_211</name>
</gene>
<comment type="caution">
    <text evidence="1">The sequence shown here is derived from an EMBL/GenBank/DDBJ whole genome shotgun (WGS) entry which is preliminary data.</text>
</comment>
<keyword evidence="1" id="KW-0762">Sugar transport</keyword>
<dbReference type="AlphaFoldDB" id="A0A554LFQ1"/>
<dbReference type="SUPFAM" id="SSF53850">
    <property type="entry name" value="Periplasmic binding protein-like II"/>
    <property type="match status" value="1"/>
</dbReference>
<dbReference type="Pfam" id="PF01547">
    <property type="entry name" value="SBP_bac_1"/>
    <property type="match status" value="1"/>
</dbReference>
<dbReference type="PANTHER" id="PTHR43649:SF12">
    <property type="entry name" value="DIACETYLCHITOBIOSE BINDING PROTEIN DASA"/>
    <property type="match status" value="1"/>
</dbReference>
<protein>
    <submittedName>
        <fullName evidence="1">Multiple sugar transport system substrate-binding protein</fullName>
    </submittedName>
</protein>